<evidence type="ECO:0000259" key="6">
    <source>
        <dbReference type="Pfam" id="PF08281"/>
    </source>
</evidence>
<dbReference type="Gene3D" id="1.10.1740.10">
    <property type="match status" value="1"/>
</dbReference>
<keyword evidence="8" id="KW-1185">Reference proteome</keyword>
<feature type="domain" description="RNA polymerase sigma factor 70 region 4 type 2" evidence="6">
    <location>
        <begin position="123"/>
        <end position="172"/>
    </location>
</feature>
<reference evidence="7 8" key="1">
    <citation type="submission" date="2018-04" db="EMBL/GenBank/DDBJ databases">
        <title>Pedobacter chongqingensis sp. nov., isolated from a rottenly hemp rope.</title>
        <authorList>
            <person name="Cai Y."/>
        </authorList>
    </citation>
    <scope>NUCLEOTIDE SEQUENCE [LARGE SCALE GENOMIC DNA]</scope>
    <source>
        <strain evidence="7 8">FJ4-8</strain>
    </source>
</reference>
<keyword evidence="2" id="KW-0805">Transcription regulation</keyword>
<evidence type="ECO:0000256" key="3">
    <source>
        <dbReference type="ARBA" id="ARBA00023082"/>
    </source>
</evidence>
<dbReference type="PANTHER" id="PTHR43133:SF46">
    <property type="entry name" value="RNA POLYMERASE SIGMA-70 FACTOR ECF SUBFAMILY"/>
    <property type="match status" value="1"/>
</dbReference>
<dbReference type="InterPro" id="IPR013324">
    <property type="entry name" value="RNA_pol_sigma_r3/r4-like"/>
</dbReference>
<dbReference type="SUPFAM" id="SSF88659">
    <property type="entry name" value="Sigma3 and sigma4 domains of RNA polymerase sigma factors"/>
    <property type="match status" value="1"/>
</dbReference>
<evidence type="ECO:0000313" key="7">
    <source>
        <dbReference type="EMBL" id="PWG82726.1"/>
    </source>
</evidence>
<dbReference type="GO" id="GO:0016987">
    <property type="term" value="F:sigma factor activity"/>
    <property type="evidence" value="ECO:0007669"/>
    <property type="project" value="UniProtKB-KW"/>
</dbReference>
<dbReference type="OrthoDB" id="679904at2"/>
<dbReference type="Pfam" id="PF04542">
    <property type="entry name" value="Sigma70_r2"/>
    <property type="match status" value="1"/>
</dbReference>
<proteinExistence type="inferred from homology"/>
<keyword evidence="3" id="KW-0731">Sigma factor</keyword>
<accession>A0A2U2PMU0</accession>
<protein>
    <submittedName>
        <fullName evidence="7">RNA polymerase subunit sigma</fullName>
    </submittedName>
</protein>
<dbReference type="GO" id="GO:0003677">
    <property type="term" value="F:DNA binding"/>
    <property type="evidence" value="ECO:0007669"/>
    <property type="project" value="InterPro"/>
</dbReference>
<dbReference type="InterPro" id="IPR039425">
    <property type="entry name" value="RNA_pol_sigma-70-like"/>
</dbReference>
<evidence type="ECO:0000256" key="4">
    <source>
        <dbReference type="ARBA" id="ARBA00023163"/>
    </source>
</evidence>
<dbReference type="Pfam" id="PF08281">
    <property type="entry name" value="Sigma70_r4_2"/>
    <property type="match status" value="1"/>
</dbReference>
<dbReference type="InterPro" id="IPR007627">
    <property type="entry name" value="RNA_pol_sigma70_r2"/>
</dbReference>
<organism evidence="7 8">
    <name type="scientific">Pararcticibacter amylolyticus</name>
    <dbReference type="NCBI Taxonomy" id="2173175"/>
    <lineage>
        <taxon>Bacteria</taxon>
        <taxon>Pseudomonadati</taxon>
        <taxon>Bacteroidota</taxon>
        <taxon>Sphingobacteriia</taxon>
        <taxon>Sphingobacteriales</taxon>
        <taxon>Sphingobacteriaceae</taxon>
        <taxon>Pararcticibacter</taxon>
    </lineage>
</organism>
<dbReference type="PANTHER" id="PTHR43133">
    <property type="entry name" value="RNA POLYMERASE ECF-TYPE SIGMA FACTO"/>
    <property type="match status" value="1"/>
</dbReference>
<dbReference type="GO" id="GO:0006352">
    <property type="term" value="P:DNA-templated transcription initiation"/>
    <property type="evidence" value="ECO:0007669"/>
    <property type="project" value="InterPro"/>
</dbReference>
<keyword evidence="4" id="KW-0804">Transcription</keyword>
<dbReference type="NCBIfam" id="TIGR02937">
    <property type="entry name" value="sigma70-ECF"/>
    <property type="match status" value="1"/>
</dbReference>
<dbReference type="InterPro" id="IPR013325">
    <property type="entry name" value="RNA_pol_sigma_r2"/>
</dbReference>
<dbReference type="InterPro" id="IPR036388">
    <property type="entry name" value="WH-like_DNA-bd_sf"/>
</dbReference>
<evidence type="ECO:0000259" key="5">
    <source>
        <dbReference type="Pfam" id="PF04542"/>
    </source>
</evidence>
<dbReference type="SUPFAM" id="SSF88946">
    <property type="entry name" value="Sigma2 domain of RNA polymerase sigma factors"/>
    <property type="match status" value="1"/>
</dbReference>
<comment type="caution">
    <text evidence="7">The sequence shown here is derived from an EMBL/GenBank/DDBJ whole genome shotgun (WGS) entry which is preliminary data.</text>
</comment>
<evidence type="ECO:0000256" key="2">
    <source>
        <dbReference type="ARBA" id="ARBA00023015"/>
    </source>
</evidence>
<name>A0A2U2PMU0_9SPHI</name>
<dbReference type="EMBL" id="QEAS01000001">
    <property type="protein sequence ID" value="PWG82726.1"/>
    <property type="molecule type" value="Genomic_DNA"/>
</dbReference>
<dbReference type="Gene3D" id="1.10.10.10">
    <property type="entry name" value="Winged helix-like DNA-binding domain superfamily/Winged helix DNA-binding domain"/>
    <property type="match status" value="1"/>
</dbReference>
<evidence type="ECO:0000313" key="8">
    <source>
        <dbReference type="Proteomes" id="UP000245647"/>
    </source>
</evidence>
<dbReference type="InterPro" id="IPR013249">
    <property type="entry name" value="RNA_pol_sigma70_r4_t2"/>
</dbReference>
<sequence length="198" mass="23182">MATMNQDNLIIRLRKGDSMAFDLLYERYWKKLFSIAYRRTDDEDTAKDIVQEVFVSVWKKREKLQIETELEFFLIGAVKLQVLKYFRSETVKMKVLQYGMEKMKEAVCHMNELFPYYALESILEKEVNALPDNMKQAFLLKSDNYSIKEIAAALNIAEQTVSNNLSEAMKRIRQKIAAKYPGNYLSSLMVVLSLLHKQ</sequence>
<gene>
    <name evidence="7" type="ORF">DDR33_02425</name>
</gene>
<dbReference type="Proteomes" id="UP000245647">
    <property type="component" value="Unassembled WGS sequence"/>
</dbReference>
<comment type="similarity">
    <text evidence="1">Belongs to the sigma-70 factor family. ECF subfamily.</text>
</comment>
<evidence type="ECO:0000256" key="1">
    <source>
        <dbReference type="ARBA" id="ARBA00010641"/>
    </source>
</evidence>
<dbReference type="InterPro" id="IPR014284">
    <property type="entry name" value="RNA_pol_sigma-70_dom"/>
</dbReference>
<dbReference type="RefSeq" id="WP_109414145.1">
    <property type="nucleotide sequence ID" value="NZ_QEAS01000001.1"/>
</dbReference>
<dbReference type="AlphaFoldDB" id="A0A2U2PMU0"/>
<feature type="domain" description="RNA polymerase sigma-70 region 2" evidence="5">
    <location>
        <begin position="24"/>
        <end position="89"/>
    </location>
</feature>